<dbReference type="PROSITE" id="PS50011">
    <property type="entry name" value="PROTEIN_KINASE_DOM"/>
    <property type="match status" value="1"/>
</dbReference>
<organism evidence="8">
    <name type="scientific">Naegleria gruberi</name>
    <name type="common">Amoeba</name>
    <dbReference type="NCBI Taxonomy" id="5762"/>
    <lineage>
        <taxon>Eukaryota</taxon>
        <taxon>Discoba</taxon>
        <taxon>Heterolobosea</taxon>
        <taxon>Tetramitia</taxon>
        <taxon>Eutetramitia</taxon>
        <taxon>Vahlkampfiidae</taxon>
        <taxon>Naegleria</taxon>
    </lineage>
</organism>
<dbReference type="EMBL" id="GG738867">
    <property type="protein sequence ID" value="EFC44612.1"/>
    <property type="molecule type" value="Genomic_DNA"/>
</dbReference>
<evidence type="ECO:0000256" key="4">
    <source>
        <dbReference type="PROSITE-ProRule" id="PRU10141"/>
    </source>
</evidence>
<dbReference type="PROSITE" id="PS00107">
    <property type="entry name" value="PROTEIN_KINASE_ATP"/>
    <property type="match status" value="1"/>
</dbReference>
<feature type="binding site" evidence="4">
    <location>
        <position position="30"/>
    </location>
    <ligand>
        <name>ATP</name>
        <dbReference type="ChEBI" id="CHEBI:30616"/>
    </ligand>
</feature>
<feature type="non-terminal residue" evidence="7">
    <location>
        <position position="199"/>
    </location>
</feature>
<evidence type="ECO:0000256" key="5">
    <source>
        <dbReference type="RuleBase" id="RU000304"/>
    </source>
</evidence>
<keyword evidence="8" id="KW-1185">Reference proteome</keyword>
<dbReference type="VEuPathDB" id="AmoebaDB:NAEGRDRAFT_3578"/>
<evidence type="ECO:0000259" key="6">
    <source>
        <dbReference type="PROSITE" id="PS50011"/>
    </source>
</evidence>
<comment type="similarity">
    <text evidence="5">Belongs to the protein kinase superfamily.</text>
</comment>
<dbReference type="STRING" id="5762.D2VF31"/>
<feature type="non-terminal residue" evidence="7">
    <location>
        <position position="1"/>
    </location>
</feature>
<proteinExistence type="inferred from homology"/>
<dbReference type="Gene3D" id="1.10.510.10">
    <property type="entry name" value="Transferase(Phosphotransferase) domain 1"/>
    <property type="match status" value="1"/>
</dbReference>
<keyword evidence="1 5" id="KW-0723">Serine/threonine-protein kinase</keyword>
<dbReference type="Pfam" id="PF00069">
    <property type="entry name" value="Pkinase"/>
    <property type="match status" value="1"/>
</dbReference>
<dbReference type="InterPro" id="IPR001245">
    <property type="entry name" value="Ser-Thr/Tyr_kinase_cat_dom"/>
</dbReference>
<dbReference type="SUPFAM" id="SSF56112">
    <property type="entry name" value="Protein kinase-like (PK-like)"/>
    <property type="match status" value="1"/>
</dbReference>
<dbReference type="InterPro" id="IPR051681">
    <property type="entry name" value="Ser/Thr_Kinases-Pseudokinases"/>
</dbReference>
<dbReference type="PRINTS" id="PR00109">
    <property type="entry name" value="TYRKINASE"/>
</dbReference>
<feature type="domain" description="Protein kinase" evidence="6">
    <location>
        <begin position="3"/>
        <end position="199"/>
    </location>
</feature>
<protein>
    <submittedName>
        <fullName evidence="7">Predicted protein</fullName>
    </submittedName>
</protein>
<dbReference type="GO" id="GO:0004674">
    <property type="term" value="F:protein serine/threonine kinase activity"/>
    <property type="evidence" value="ECO:0007669"/>
    <property type="project" value="UniProtKB-KW"/>
</dbReference>
<dbReference type="GO" id="GO:0005524">
    <property type="term" value="F:ATP binding"/>
    <property type="evidence" value="ECO:0007669"/>
    <property type="project" value="UniProtKB-UniRule"/>
</dbReference>
<dbReference type="OMA" id="RINHESI"/>
<evidence type="ECO:0000256" key="3">
    <source>
        <dbReference type="ARBA" id="ARBA00022840"/>
    </source>
</evidence>
<name>D2VF31_NAEGR</name>
<evidence type="ECO:0000256" key="2">
    <source>
        <dbReference type="ARBA" id="ARBA00022741"/>
    </source>
</evidence>
<dbReference type="PROSITE" id="PS00108">
    <property type="entry name" value="PROTEIN_KINASE_ST"/>
    <property type="match status" value="1"/>
</dbReference>
<dbReference type="InterPro" id="IPR011009">
    <property type="entry name" value="Kinase-like_dom_sf"/>
</dbReference>
<dbReference type="PANTHER" id="PTHR44329">
    <property type="entry name" value="SERINE/THREONINE-PROTEIN KINASE TNNI3K-RELATED"/>
    <property type="match status" value="1"/>
</dbReference>
<evidence type="ECO:0000313" key="7">
    <source>
        <dbReference type="EMBL" id="EFC44612.1"/>
    </source>
</evidence>
<accession>D2VF31</accession>
<dbReference type="AlphaFoldDB" id="D2VF31"/>
<keyword evidence="1 5" id="KW-0808">Transferase</keyword>
<dbReference type="Proteomes" id="UP000006671">
    <property type="component" value="Unassembled WGS sequence"/>
</dbReference>
<dbReference type="GeneID" id="8848635"/>
<dbReference type="OrthoDB" id="4062651at2759"/>
<keyword evidence="1 5" id="KW-0418">Kinase</keyword>
<reference evidence="7 8" key="1">
    <citation type="journal article" date="2010" name="Cell">
        <title>The genome of Naegleria gruberi illuminates early eukaryotic versatility.</title>
        <authorList>
            <person name="Fritz-Laylin L.K."/>
            <person name="Prochnik S.E."/>
            <person name="Ginger M.L."/>
            <person name="Dacks J.B."/>
            <person name="Carpenter M.L."/>
            <person name="Field M.C."/>
            <person name="Kuo A."/>
            <person name="Paredez A."/>
            <person name="Chapman J."/>
            <person name="Pham J."/>
            <person name="Shu S."/>
            <person name="Neupane R."/>
            <person name="Cipriano M."/>
            <person name="Mancuso J."/>
            <person name="Tu H."/>
            <person name="Salamov A."/>
            <person name="Lindquist E."/>
            <person name="Shapiro H."/>
            <person name="Lucas S."/>
            <person name="Grigoriev I.V."/>
            <person name="Cande W.Z."/>
            <person name="Fulton C."/>
            <person name="Rokhsar D.S."/>
            <person name="Dawson S.C."/>
        </authorList>
    </citation>
    <scope>NUCLEOTIDE SEQUENCE [LARGE SCALE GENOMIC DNA]</scope>
    <source>
        <strain evidence="7 8">NEG-M</strain>
    </source>
</reference>
<keyword evidence="2 4" id="KW-0547">Nucleotide-binding</keyword>
<dbReference type="InParanoid" id="D2VF31"/>
<keyword evidence="3 4" id="KW-0067">ATP-binding</keyword>
<dbReference type="KEGG" id="ngr:NAEGRDRAFT_3578"/>
<evidence type="ECO:0000256" key="1">
    <source>
        <dbReference type="ARBA" id="ARBA00022527"/>
    </source>
</evidence>
<dbReference type="InterPro" id="IPR000719">
    <property type="entry name" value="Prot_kinase_dom"/>
</dbReference>
<gene>
    <name evidence="7" type="ORF">NAEGRDRAFT_3578</name>
</gene>
<dbReference type="InterPro" id="IPR017441">
    <property type="entry name" value="Protein_kinase_ATP_BS"/>
</dbReference>
<dbReference type="SMART" id="SM00220">
    <property type="entry name" value="S_TKc"/>
    <property type="match status" value="1"/>
</dbReference>
<evidence type="ECO:0000313" key="8">
    <source>
        <dbReference type="Proteomes" id="UP000006671"/>
    </source>
</evidence>
<sequence length="199" mass="22326">DQITLERKIGEGGSGIVYLGKWHHHPVAVKCLKLQDAYQNSDEIEKEAALLCKLRHPNIVLFFGVSLTPQKQYLIVEYLEKGSLEKHISLMKRNHQFEFVDKLKLLIDITCGMAYLHSLKVIHRDLKPGNILLDSVGVAKVCDFGISRIAGNTAANSTTICAGTLTYMAPELLQSDAEKNRITTSVDVYSFSIIMYEIF</sequence>
<dbReference type="RefSeq" id="XP_002677356.1">
    <property type="nucleotide sequence ID" value="XM_002677310.1"/>
</dbReference>
<dbReference type="eggNOG" id="KOG0192">
    <property type="taxonomic scope" value="Eukaryota"/>
</dbReference>
<dbReference type="InterPro" id="IPR008271">
    <property type="entry name" value="Ser/Thr_kinase_AS"/>
</dbReference>